<dbReference type="PANTHER" id="PTHR30055">
    <property type="entry name" value="HTH-TYPE TRANSCRIPTIONAL REGULATOR RUTR"/>
    <property type="match status" value="1"/>
</dbReference>
<evidence type="ECO:0000259" key="4">
    <source>
        <dbReference type="Pfam" id="PF13977"/>
    </source>
</evidence>
<dbReference type="GO" id="GO:0000976">
    <property type="term" value="F:transcription cis-regulatory region binding"/>
    <property type="evidence" value="ECO:0007669"/>
    <property type="project" value="TreeGrafter"/>
</dbReference>
<proteinExistence type="predicted"/>
<dbReference type="Pfam" id="PF13977">
    <property type="entry name" value="TetR_C_6"/>
    <property type="match status" value="1"/>
</dbReference>
<evidence type="ECO:0000313" key="6">
    <source>
        <dbReference type="Proteomes" id="UP000076038"/>
    </source>
</evidence>
<dbReference type="Proteomes" id="UP000076038">
    <property type="component" value="Chromosome"/>
</dbReference>
<dbReference type="EMBL" id="CP015220">
    <property type="protein sequence ID" value="AMY24211.1"/>
    <property type="molecule type" value="Genomic_DNA"/>
</dbReference>
<keyword evidence="1" id="KW-0805">Transcription regulation</keyword>
<evidence type="ECO:0000256" key="2">
    <source>
        <dbReference type="ARBA" id="ARBA00023125"/>
    </source>
</evidence>
<accession>A0A143QMP7</accession>
<keyword evidence="2" id="KW-0238">DNA-binding</keyword>
<dbReference type="InterPro" id="IPR036271">
    <property type="entry name" value="Tet_transcr_reg_TetR-rel_C_sf"/>
</dbReference>
<feature type="domain" description="BetI-type transcriptional repressor C-terminal" evidence="4">
    <location>
        <begin position="62"/>
        <end position="152"/>
    </location>
</feature>
<evidence type="ECO:0000256" key="1">
    <source>
        <dbReference type="ARBA" id="ARBA00023015"/>
    </source>
</evidence>
<dbReference type="InterPro" id="IPR009057">
    <property type="entry name" value="Homeodomain-like_sf"/>
</dbReference>
<gene>
    <name evidence="5" type="primary">betI_10</name>
    <name evidence="5" type="ORF">A3Q41_02920</name>
</gene>
<protein>
    <submittedName>
        <fullName evidence="5">HTH-type transcriptional regulator BetI</fullName>
    </submittedName>
</protein>
<dbReference type="PATRIC" id="fig|1653479.3.peg.2957"/>
<evidence type="ECO:0000256" key="3">
    <source>
        <dbReference type="ARBA" id="ARBA00023163"/>
    </source>
</evidence>
<dbReference type="GO" id="GO:0003700">
    <property type="term" value="F:DNA-binding transcription factor activity"/>
    <property type="evidence" value="ECO:0007669"/>
    <property type="project" value="TreeGrafter"/>
</dbReference>
<sequence length="186" mass="20159">MSEGLGQLTAKKVADEVKVYPGLVNHYFKTSDGLIAAGFAAAVEGRRSQRVGAAADSADALDRLRIFLDEATDPSHDEYALLWLDAWRESTRRPALQQEVVSQMEVDIDTLIRILESGCEQGRFAPLDCASTAMRILALIDGTFAQSAVRTALSETSAINYPIATDMVFRHTELELGLAPGTLVSS</sequence>
<dbReference type="InterPro" id="IPR039538">
    <property type="entry name" value="BetI_C"/>
</dbReference>
<keyword evidence="3" id="KW-0804">Transcription</keyword>
<dbReference type="KEGG" id="rhs:A3Q41_02920"/>
<dbReference type="AlphaFoldDB" id="A0A143QMP7"/>
<dbReference type="SUPFAM" id="SSF48498">
    <property type="entry name" value="Tetracyclin repressor-like, C-terminal domain"/>
    <property type="match status" value="1"/>
</dbReference>
<organism evidence="5 6">
    <name type="scientific">Rhodococcoides fascians</name>
    <name type="common">Rhodococcus fascians</name>
    <dbReference type="NCBI Taxonomy" id="1828"/>
    <lineage>
        <taxon>Bacteria</taxon>
        <taxon>Bacillati</taxon>
        <taxon>Actinomycetota</taxon>
        <taxon>Actinomycetes</taxon>
        <taxon>Mycobacteriales</taxon>
        <taxon>Nocardiaceae</taxon>
        <taxon>Rhodococcoides</taxon>
    </lineage>
</organism>
<name>A0A143QMP7_RHOFA</name>
<dbReference type="InterPro" id="IPR050109">
    <property type="entry name" value="HTH-type_TetR-like_transc_reg"/>
</dbReference>
<dbReference type="PANTHER" id="PTHR30055:SF234">
    <property type="entry name" value="HTH-TYPE TRANSCRIPTIONAL REGULATOR BETI"/>
    <property type="match status" value="1"/>
</dbReference>
<dbReference type="Gene3D" id="1.10.357.10">
    <property type="entry name" value="Tetracycline Repressor, domain 2"/>
    <property type="match status" value="1"/>
</dbReference>
<evidence type="ECO:0000313" key="5">
    <source>
        <dbReference type="EMBL" id="AMY24211.1"/>
    </source>
</evidence>
<keyword evidence="6" id="KW-1185">Reference proteome</keyword>
<reference evidence="6" key="2">
    <citation type="submission" date="2016-04" db="EMBL/GenBank/DDBJ databases">
        <title>Complete Genome and Plasmid Sequences for Rhodococcus fascians D188 and Draft Sequences for Rhodococcus spp. Isolates PBTS 1 and PBTS 2.</title>
        <authorList>
            <person name="Stamer R."/>
            <person name="Vereecke D."/>
            <person name="Zhang Y."/>
            <person name="Schilkey F."/>
            <person name="Devitt N."/>
            <person name="Randall J."/>
        </authorList>
    </citation>
    <scope>NUCLEOTIDE SEQUENCE [LARGE SCALE GENOMIC DNA]</scope>
    <source>
        <strain evidence="6">PBTS2</strain>
    </source>
</reference>
<reference evidence="5 6" key="1">
    <citation type="journal article" date="2016" name="Genome Announc.">
        <title>Complete Genome and Plasmid Sequences for Rhodococcus fascians D188 and Draft Sequences for Rhodococcus Isolates PBTS 1 and PBTS 2.</title>
        <authorList>
            <person name="Stamler R.A."/>
            <person name="Vereecke D."/>
            <person name="Zhang Y."/>
            <person name="Schilkey F."/>
            <person name="Devitt N."/>
            <person name="Randall J.J."/>
        </authorList>
    </citation>
    <scope>NUCLEOTIDE SEQUENCE [LARGE SCALE GENOMIC DNA]</scope>
    <source>
        <strain evidence="5 6">PBTS2</strain>
    </source>
</reference>
<dbReference type="SUPFAM" id="SSF46689">
    <property type="entry name" value="Homeodomain-like"/>
    <property type="match status" value="1"/>
</dbReference>